<protein>
    <submittedName>
        <fullName evidence="1">Uncharacterized protein</fullName>
    </submittedName>
</protein>
<dbReference type="Proteomes" id="UP001374584">
    <property type="component" value="Unassembled WGS sequence"/>
</dbReference>
<proteinExistence type="predicted"/>
<keyword evidence="2" id="KW-1185">Reference proteome</keyword>
<name>A0AAN9RFC0_PHACN</name>
<evidence type="ECO:0000313" key="2">
    <source>
        <dbReference type="Proteomes" id="UP001374584"/>
    </source>
</evidence>
<accession>A0AAN9RFC0</accession>
<dbReference type="EMBL" id="JAYMYR010000005">
    <property type="protein sequence ID" value="KAK7364428.1"/>
    <property type="molecule type" value="Genomic_DNA"/>
</dbReference>
<gene>
    <name evidence="1" type="ORF">VNO80_13080</name>
</gene>
<reference evidence="1 2" key="1">
    <citation type="submission" date="2024-01" db="EMBL/GenBank/DDBJ databases">
        <title>The genomes of 5 underutilized Papilionoideae crops provide insights into root nodulation and disease resistanc.</title>
        <authorList>
            <person name="Jiang F."/>
        </authorList>
    </citation>
    <scope>NUCLEOTIDE SEQUENCE [LARGE SCALE GENOMIC DNA]</scope>
    <source>
        <strain evidence="1">JINMINGXINNONG_FW02</strain>
        <tissue evidence="1">Leaves</tissue>
    </source>
</reference>
<sequence>MGRLRKPSATLFNGLNRVVSRRSMFLSRSPNLENFEVKNFNTNAAKNFNRFLKLNLVQLELAHEGSNKAEGVVEGKTLSEIESGNVDEVEVEVERGKKGRIQSGDDCDIEDEEAEGELERIIMEDYDNGDVEEVHTKSKDSSWLRDPNEELMDVEVHTKFYLKEILMKMYVVVVVLK</sequence>
<comment type="caution">
    <text evidence="1">The sequence shown here is derived from an EMBL/GenBank/DDBJ whole genome shotgun (WGS) entry which is preliminary data.</text>
</comment>
<evidence type="ECO:0000313" key="1">
    <source>
        <dbReference type="EMBL" id="KAK7364428.1"/>
    </source>
</evidence>
<dbReference type="AlphaFoldDB" id="A0AAN9RFC0"/>
<organism evidence="1 2">
    <name type="scientific">Phaseolus coccineus</name>
    <name type="common">Scarlet runner bean</name>
    <name type="synonym">Phaseolus multiflorus</name>
    <dbReference type="NCBI Taxonomy" id="3886"/>
    <lineage>
        <taxon>Eukaryota</taxon>
        <taxon>Viridiplantae</taxon>
        <taxon>Streptophyta</taxon>
        <taxon>Embryophyta</taxon>
        <taxon>Tracheophyta</taxon>
        <taxon>Spermatophyta</taxon>
        <taxon>Magnoliopsida</taxon>
        <taxon>eudicotyledons</taxon>
        <taxon>Gunneridae</taxon>
        <taxon>Pentapetalae</taxon>
        <taxon>rosids</taxon>
        <taxon>fabids</taxon>
        <taxon>Fabales</taxon>
        <taxon>Fabaceae</taxon>
        <taxon>Papilionoideae</taxon>
        <taxon>50 kb inversion clade</taxon>
        <taxon>NPAAA clade</taxon>
        <taxon>indigoferoid/millettioid clade</taxon>
        <taxon>Phaseoleae</taxon>
        <taxon>Phaseolus</taxon>
    </lineage>
</organism>